<protein>
    <submittedName>
        <fullName evidence="1">Uncharacterized protein</fullName>
    </submittedName>
</protein>
<name>A0A481YPJ5_9VIRU</name>
<accession>A0A481YPJ5</accession>
<dbReference type="EMBL" id="MK500305">
    <property type="protein sequence ID" value="QBK85168.1"/>
    <property type="molecule type" value="Genomic_DNA"/>
</dbReference>
<organism evidence="1">
    <name type="scientific">Pithovirus LCDPAC02</name>
    <dbReference type="NCBI Taxonomy" id="2506601"/>
    <lineage>
        <taxon>Viruses</taxon>
        <taxon>Pithoviruses</taxon>
    </lineage>
</organism>
<proteinExistence type="predicted"/>
<gene>
    <name evidence="1" type="ORF">LCDPAC02_03670</name>
</gene>
<evidence type="ECO:0000313" key="1">
    <source>
        <dbReference type="EMBL" id="QBK85168.1"/>
    </source>
</evidence>
<reference evidence="1" key="1">
    <citation type="journal article" date="2019" name="MBio">
        <title>Virus Genomes from Deep Sea Sediments Expand the Ocean Megavirome and Support Independent Origins of Viral Gigantism.</title>
        <authorList>
            <person name="Backstrom D."/>
            <person name="Yutin N."/>
            <person name="Jorgensen S.L."/>
            <person name="Dharamshi J."/>
            <person name="Homa F."/>
            <person name="Zaremba-Niedwiedzka K."/>
            <person name="Spang A."/>
            <person name="Wolf Y.I."/>
            <person name="Koonin E.V."/>
            <person name="Ettema T.J."/>
        </authorList>
    </citation>
    <scope>NUCLEOTIDE SEQUENCE</scope>
</reference>
<sequence>MSYETKEDKRRYDLIVKNISFCWDSMWNTIEDESIEDKEKKEITKKLVFDLWEVFGKHDMTNF</sequence>